<name>A0A1G9KDE7_9PSED</name>
<evidence type="ECO:0000313" key="4">
    <source>
        <dbReference type="Proteomes" id="UP000198706"/>
    </source>
</evidence>
<feature type="region of interest" description="Disordered" evidence="2">
    <location>
        <begin position="26"/>
        <end position="68"/>
    </location>
</feature>
<feature type="compositionally biased region" description="Basic residues" evidence="2">
    <location>
        <begin position="39"/>
        <end position="51"/>
    </location>
</feature>
<gene>
    <name evidence="3" type="ORF">SAMN05216186_1229</name>
</gene>
<dbReference type="RefSeq" id="WP_084339038.1">
    <property type="nucleotide sequence ID" value="NZ_FNFD01000022.1"/>
</dbReference>
<dbReference type="Proteomes" id="UP000198706">
    <property type="component" value="Unassembled WGS sequence"/>
</dbReference>
<reference evidence="3 4" key="1">
    <citation type="submission" date="2016-10" db="EMBL/GenBank/DDBJ databases">
        <authorList>
            <person name="de Groot N.N."/>
        </authorList>
    </citation>
    <scope>NUCLEOTIDE SEQUENCE [LARGE SCALE GENOMIC DNA]</scope>
    <source>
        <strain evidence="3 4">JCM 21544</strain>
    </source>
</reference>
<accession>A0A1G9KDE7</accession>
<evidence type="ECO:0000256" key="2">
    <source>
        <dbReference type="SAM" id="MobiDB-lite"/>
    </source>
</evidence>
<dbReference type="AlphaFoldDB" id="A0A1G9KDE7"/>
<dbReference type="EMBL" id="FNFD01000022">
    <property type="protein sequence ID" value="SDL47454.1"/>
    <property type="molecule type" value="Genomic_DNA"/>
</dbReference>
<protein>
    <submittedName>
        <fullName evidence="3">Uncharacterized protein</fullName>
    </submittedName>
</protein>
<dbReference type="OrthoDB" id="9952697at2"/>
<feature type="coiled-coil region" evidence="1">
    <location>
        <begin position="93"/>
        <end position="138"/>
    </location>
</feature>
<keyword evidence="4" id="KW-1185">Reference proteome</keyword>
<evidence type="ECO:0000256" key="1">
    <source>
        <dbReference type="SAM" id="Coils"/>
    </source>
</evidence>
<organism evidence="3 4">
    <name type="scientific">Pseudomonas indica</name>
    <dbReference type="NCBI Taxonomy" id="137658"/>
    <lineage>
        <taxon>Bacteria</taxon>
        <taxon>Pseudomonadati</taxon>
        <taxon>Pseudomonadota</taxon>
        <taxon>Gammaproteobacteria</taxon>
        <taxon>Pseudomonadales</taxon>
        <taxon>Pseudomonadaceae</taxon>
        <taxon>Pseudomonas</taxon>
    </lineage>
</organism>
<keyword evidence="1" id="KW-0175">Coiled coil</keyword>
<feature type="compositionally biased region" description="Acidic residues" evidence="2">
    <location>
        <begin position="26"/>
        <end position="35"/>
    </location>
</feature>
<proteinExistence type="predicted"/>
<evidence type="ECO:0000313" key="3">
    <source>
        <dbReference type="EMBL" id="SDL47454.1"/>
    </source>
</evidence>
<dbReference type="STRING" id="137658.SAMN05216186_1229"/>
<sequence length="212" mass="23611">MSIYEMAAEDDDVFVEEDEFLAEDVDEAFTEEDEFDERKRRRTRRPPRIRAGRTAQGRGFVKPKPSRQPVTTATLQASLERVGQDIRTNAAAIKRLEAQVKSATSKLNSIDNVQDKSIAELRKELKNQSGASQQQNQMNMLLPLLQKSPELEARPGADTETANDILGAVQVKKQDFTLPLIMMMMSSQASATAGGANNSMNMLLPMILLLDK</sequence>